<reference evidence="2" key="1">
    <citation type="journal article" date="2022" name="Mol. Ecol. Resour.">
        <title>The genomes of chicory, endive, great burdock and yacon provide insights into Asteraceae palaeo-polyploidization history and plant inulin production.</title>
        <authorList>
            <person name="Fan W."/>
            <person name="Wang S."/>
            <person name="Wang H."/>
            <person name="Wang A."/>
            <person name="Jiang F."/>
            <person name="Liu H."/>
            <person name="Zhao H."/>
            <person name="Xu D."/>
            <person name="Zhang Y."/>
        </authorList>
    </citation>
    <scope>NUCLEOTIDE SEQUENCE [LARGE SCALE GENOMIC DNA]</scope>
    <source>
        <strain evidence="2">cv. Niubang</strain>
    </source>
</reference>
<gene>
    <name evidence="1" type="ORF">L6452_03814</name>
</gene>
<organism evidence="1 2">
    <name type="scientific">Arctium lappa</name>
    <name type="common">Greater burdock</name>
    <name type="synonym">Lappa major</name>
    <dbReference type="NCBI Taxonomy" id="4217"/>
    <lineage>
        <taxon>Eukaryota</taxon>
        <taxon>Viridiplantae</taxon>
        <taxon>Streptophyta</taxon>
        <taxon>Embryophyta</taxon>
        <taxon>Tracheophyta</taxon>
        <taxon>Spermatophyta</taxon>
        <taxon>Magnoliopsida</taxon>
        <taxon>eudicotyledons</taxon>
        <taxon>Gunneridae</taxon>
        <taxon>Pentapetalae</taxon>
        <taxon>asterids</taxon>
        <taxon>campanulids</taxon>
        <taxon>Asterales</taxon>
        <taxon>Asteraceae</taxon>
        <taxon>Carduoideae</taxon>
        <taxon>Cardueae</taxon>
        <taxon>Arctiinae</taxon>
        <taxon>Arctium</taxon>
    </lineage>
</organism>
<protein>
    <submittedName>
        <fullName evidence="1">Uncharacterized protein</fullName>
    </submittedName>
</protein>
<reference evidence="1 2" key="2">
    <citation type="journal article" date="2022" name="Mol. Ecol. Resour.">
        <title>The genomes of chicory, endive, great burdock and yacon provide insights into Asteraceae paleo-polyploidization history and plant inulin production.</title>
        <authorList>
            <person name="Fan W."/>
            <person name="Wang S."/>
            <person name="Wang H."/>
            <person name="Wang A."/>
            <person name="Jiang F."/>
            <person name="Liu H."/>
            <person name="Zhao H."/>
            <person name="Xu D."/>
            <person name="Zhang Y."/>
        </authorList>
    </citation>
    <scope>NUCLEOTIDE SEQUENCE [LARGE SCALE GENOMIC DNA]</scope>
    <source>
        <strain evidence="2">cv. Niubang</strain>
    </source>
</reference>
<dbReference type="Proteomes" id="UP001055879">
    <property type="component" value="Linkage Group LG01"/>
</dbReference>
<evidence type="ECO:0000313" key="1">
    <source>
        <dbReference type="EMBL" id="KAI3772624.1"/>
    </source>
</evidence>
<keyword evidence="2" id="KW-1185">Reference proteome</keyword>
<evidence type="ECO:0000313" key="2">
    <source>
        <dbReference type="Proteomes" id="UP001055879"/>
    </source>
</evidence>
<sequence length="917" mass="101280">MEVIESRAVHDSNLASRKAQEAAWRRIQATEWLESIVGPLGIPKEPSEKDFISCLRNGLILCKAINKIQPGSVPKVVEITRHPSQSVTWDSQPCAYQFFENVRNFLKAVEGLNLPVFEASVFERDNMEVGSSTKIVNCVLGLKEYKERKQNTEGNGNGYFKHTMRSPLIMHSNGRIPKPVAGLDPNKQLDLGTNCGKQPPSQSDAQKLEDSLMKALTECMINAKENLDGNLLSSILNGNTDSVKWFSRILSSALEEQLQYKFPELNPIVKDVSKEGSRSTTSSEARNGKSCRACLNKDDCNHWQVFQTQEKKLQNLKALLSSTKAEFGDLQSQLQHGLKHMASQVEELSTAAKGYHKVVKENRTLYNMVQDLKGNIRVYCRIRPAFRTDTKNVIDFIGEDGSLVVLDPSKPNKDGKKLFQFNRVFGPTATQEEVFADTQPLIRSVMDGYNVCIFAYGQTGSGKTHTMCGPSGASRKDMGINYLALSDLFDLSNSRKDVIKYELYVQMVEIYNEQVRDLLTGDSATMSKLEIRSCTAENGLSLPDATMHAVKSTADVLNLMKSGQVNRAVSSTALNHQSSRSHSILTVHIHGKDASGGTIRSCLHLVDLAGSERVDKSEVTGEGLKEAQYINKSLSCLGDVITALSQKNSYIPYRNSKLTLLLQNSLGGNAKTLMFAHVSPEGDSFGETVSTLKFAQRASSVELGAARLNKESREVMDLKEQVETLKRQLAEKEPQSAQTVNRLEPRSPPSQKPKAIPMMMDRTPPRSRRLSIENKCPPKSPNSRPKITKVPSFVLPKTPEPPQVSIRNEIIISSESKAVGIANGKSSSSSSSHIRKSLRTIGKLINGSEKRIQNQKMNEVVVASPVMTSVGRPSRRQSLTGIQPSRRTSLGGVENCRKGAKTPPPVVNSSSDMKKWM</sequence>
<proteinExistence type="predicted"/>
<accession>A0ACB9FNB9</accession>
<dbReference type="EMBL" id="CM042047">
    <property type="protein sequence ID" value="KAI3772624.1"/>
    <property type="molecule type" value="Genomic_DNA"/>
</dbReference>
<comment type="caution">
    <text evidence="1">The sequence shown here is derived from an EMBL/GenBank/DDBJ whole genome shotgun (WGS) entry which is preliminary data.</text>
</comment>
<name>A0ACB9FNB9_ARCLA</name>